<evidence type="ECO:0000313" key="3">
    <source>
        <dbReference type="EMBL" id="PVG81447.1"/>
    </source>
</evidence>
<gene>
    <name evidence="3" type="ORF">DDE18_18360</name>
</gene>
<keyword evidence="4" id="KW-1185">Reference proteome</keyword>
<dbReference type="PANTHER" id="PTHR21666">
    <property type="entry name" value="PEPTIDASE-RELATED"/>
    <property type="match status" value="1"/>
</dbReference>
<evidence type="ECO:0000313" key="4">
    <source>
        <dbReference type="Proteomes" id="UP000246018"/>
    </source>
</evidence>
<proteinExistence type="predicted"/>
<feature type="signal peptide" evidence="1">
    <location>
        <begin position="1"/>
        <end position="21"/>
    </location>
</feature>
<dbReference type="PANTHER" id="PTHR21666:SF270">
    <property type="entry name" value="MUREIN HYDROLASE ACTIVATOR ENVC"/>
    <property type="match status" value="1"/>
</dbReference>
<dbReference type="RefSeq" id="WP_116573729.1">
    <property type="nucleotide sequence ID" value="NZ_QDGZ01000008.1"/>
</dbReference>
<accession>A0A2T8F700</accession>
<dbReference type="InterPro" id="IPR011055">
    <property type="entry name" value="Dup_hybrid_motif"/>
</dbReference>
<keyword evidence="1" id="KW-0732">Signal</keyword>
<sequence>MFSLVAPLLSALLPLAAPAPAAGDDPRWVFYSRDPAAYASPWWEGGHRTMIGYGCTRAPYYSPDPRCDRGHGFHHGVDYAMPCGTTLYAGRRGVVVPHDSLGPAYGTDPVLIRNRRLGVDFLLGHTAGVRVQPGDRVRRGDPIADASDSGAPDGCHLHFEVRAAGGGLSTARRPIRFLDLEPAS</sequence>
<dbReference type="SUPFAM" id="SSF51261">
    <property type="entry name" value="Duplicated hybrid motif"/>
    <property type="match status" value="1"/>
</dbReference>
<dbReference type="InterPro" id="IPR016047">
    <property type="entry name" value="M23ase_b-sheet_dom"/>
</dbReference>
<evidence type="ECO:0000256" key="1">
    <source>
        <dbReference type="SAM" id="SignalP"/>
    </source>
</evidence>
<dbReference type="Proteomes" id="UP000246018">
    <property type="component" value="Unassembled WGS sequence"/>
</dbReference>
<dbReference type="InterPro" id="IPR050570">
    <property type="entry name" value="Cell_wall_metabolism_enzyme"/>
</dbReference>
<reference evidence="3 4" key="1">
    <citation type="submission" date="2018-04" db="EMBL/GenBank/DDBJ databases">
        <title>Genome of Nocardioides gansuensis WSJ-1.</title>
        <authorList>
            <person name="Wu S."/>
            <person name="Wang G."/>
        </authorList>
    </citation>
    <scope>NUCLEOTIDE SEQUENCE [LARGE SCALE GENOMIC DNA]</scope>
    <source>
        <strain evidence="3 4">WSJ-1</strain>
    </source>
</reference>
<organism evidence="3 4">
    <name type="scientific">Nocardioides gansuensis</name>
    <dbReference type="NCBI Taxonomy" id="2138300"/>
    <lineage>
        <taxon>Bacteria</taxon>
        <taxon>Bacillati</taxon>
        <taxon>Actinomycetota</taxon>
        <taxon>Actinomycetes</taxon>
        <taxon>Propionibacteriales</taxon>
        <taxon>Nocardioidaceae</taxon>
        <taxon>Nocardioides</taxon>
    </lineage>
</organism>
<dbReference type="Pfam" id="PF01551">
    <property type="entry name" value="Peptidase_M23"/>
    <property type="match status" value="1"/>
</dbReference>
<name>A0A2T8F700_9ACTN</name>
<dbReference type="EMBL" id="QDGZ01000008">
    <property type="protein sequence ID" value="PVG81447.1"/>
    <property type="molecule type" value="Genomic_DNA"/>
</dbReference>
<feature type="chain" id="PRO_5015761428" description="M23ase beta-sheet core domain-containing protein" evidence="1">
    <location>
        <begin position="22"/>
        <end position="184"/>
    </location>
</feature>
<dbReference type="OrthoDB" id="1099523at2"/>
<dbReference type="GO" id="GO:0004222">
    <property type="term" value="F:metalloendopeptidase activity"/>
    <property type="evidence" value="ECO:0007669"/>
    <property type="project" value="TreeGrafter"/>
</dbReference>
<feature type="domain" description="M23ase beta-sheet core" evidence="2">
    <location>
        <begin position="73"/>
        <end position="165"/>
    </location>
</feature>
<comment type="caution">
    <text evidence="3">The sequence shown here is derived from an EMBL/GenBank/DDBJ whole genome shotgun (WGS) entry which is preliminary data.</text>
</comment>
<dbReference type="Gene3D" id="2.70.70.10">
    <property type="entry name" value="Glucose Permease (Domain IIA)"/>
    <property type="match status" value="1"/>
</dbReference>
<dbReference type="AlphaFoldDB" id="A0A2T8F700"/>
<dbReference type="CDD" id="cd12797">
    <property type="entry name" value="M23_peptidase"/>
    <property type="match status" value="1"/>
</dbReference>
<evidence type="ECO:0000259" key="2">
    <source>
        <dbReference type="Pfam" id="PF01551"/>
    </source>
</evidence>
<protein>
    <recommendedName>
        <fullName evidence="2">M23ase beta-sheet core domain-containing protein</fullName>
    </recommendedName>
</protein>